<evidence type="ECO:0000256" key="1">
    <source>
        <dbReference type="ARBA" id="ARBA00022884"/>
    </source>
</evidence>
<accession>A0A9D4NXA0</accession>
<evidence type="ECO:0000259" key="3">
    <source>
        <dbReference type="PROSITE" id="PS50102"/>
    </source>
</evidence>
<dbReference type="Pfam" id="PF00076">
    <property type="entry name" value="RRM_1"/>
    <property type="match status" value="1"/>
</dbReference>
<dbReference type="InterPro" id="IPR000504">
    <property type="entry name" value="RRM_dom"/>
</dbReference>
<dbReference type="PROSITE" id="PS50102">
    <property type="entry name" value="RRM"/>
    <property type="match status" value="1"/>
</dbReference>
<dbReference type="InterPro" id="IPR035979">
    <property type="entry name" value="RBD_domain_sf"/>
</dbReference>
<sequence>MFHQPSLSSQENDQDYHVHFENGQRIFGPNDPDFLENSAYDDVKAKEIYISNLPNNVFENELLPFLCQAGPIYQVRLLVTFSGASKRQAYVIFGTVDAANRAVQLLNGQTLRSPNNPPVHVEFSVNNKRLHISGIPNSIQSSNQLRQQLRLYYVKNIQFPLPAQNNYDPTAFNGMINGLINFECDRNLQAIIEFGDHATAASARRSFVAGLIKIHGHTLQAKWAEPNNINGNN</sequence>
<evidence type="ECO:0000256" key="2">
    <source>
        <dbReference type="PROSITE-ProRule" id="PRU00176"/>
    </source>
</evidence>
<dbReference type="SUPFAM" id="SSF54928">
    <property type="entry name" value="RNA-binding domain, RBD"/>
    <property type="match status" value="2"/>
</dbReference>
<dbReference type="InterPro" id="IPR012677">
    <property type="entry name" value="Nucleotide-bd_a/b_plait_sf"/>
</dbReference>
<comment type="caution">
    <text evidence="4">The sequence shown here is derived from an EMBL/GenBank/DDBJ whole genome shotgun (WGS) entry which is preliminary data.</text>
</comment>
<organism evidence="4">
    <name type="scientific">Dermatophagoides farinae</name>
    <name type="common">American house dust mite</name>
    <dbReference type="NCBI Taxonomy" id="6954"/>
    <lineage>
        <taxon>Eukaryota</taxon>
        <taxon>Metazoa</taxon>
        <taxon>Ecdysozoa</taxon>
        <taxon>Arthropoda</taxon>
        <taxon>Chelicerata</taxon>
        <taxon>Arachnida</taxon>
        <taxon>Acari</taxon>
        <taxon>Acariformes</taxon>
        <taxon>Sarcoptiformes</taxon>
        <taxon>Astigmata</taxon>
        <taxon>Psoroptidia</taxon>
        <taxon>Analgoidea</taxon>
        <taxon>Pyroglyphidae</taxon>
        <taxon>Dermatophagoidinae</taxon>
        <taxon>Dermatophagoides</taxon>
    </lineage>
</organism>
<protein>
    <submittedName>
        <fullName evidence="4">Heteroous nuclear ribonucleoprotein r -like</fullName>
    </submittedName>
</protein>
<reference evidence="4" key="1">
    <citation type="submission" date="2020-06" db="EMBL/GenBank/DDBJ databases">
        <authorList>
            <person name="Ji K."/>
            <person name="Li J."/>
        </authorList>
    </citation>
    <scope>NUCLEOTIDE SEQUENCE</scope>
    <source>
        <strain evidence="4">JKM2019</strain>
        <tissue evidence="4">Whole body</tissue>
    </source>
</reference>
<dbReference type="Proteomes" id="UP000828236">
    <property type="component" value="Unassembled WGS sequence"/>
</dbReference>
<dbReference type="EMBL" id="SDOV01000007">
    <property type="protein sequence ID" value="KAH7640078.1"/>
    <property type="molecule type" value="Genomic_DNA"/>
</dbReference>
<evidence type="ECO:0000313" key="4">
    <source>
        <dbReference type="EMBL" id="KAH7640078.1"/>
    </source>
</evidence>
<gene>
    <name evidence="4" type="ORF">HUG17_4111</name>
</gene>
<reference evidence="4" key="2">
    <citation type="journal article" date="2021" name="World Allergy Organ. J.">
        <title>Chromosome-level assembly of Dermatophagoides farinae genome and transcriptome reveals two novel allergens Der f 37 and Der f 39.</title>
        <authorList>
            <person name="Chen J."/>
            <person name="Cai Z."/>
            <person name="Fan D."/>
            <person name="Hu J."/>
            <person name="Hou Y."/>
            <person name="He Y."/>
            <person name="Zhang Z."/>
            <person name="Zhao Z."/>
            <person name="Gao P."/>
            <person name="Hu W."/>
            <person name="Sun J."/>
            <person name="Li J."/>
            <person name="Ji K."/>
        </authorList>
    </citation>
    <scope>NUCLEOTIDE SEQUENCE</scope>
    <source>
        <strain evidence="4">JKM2019</strain>
    </source>
</reference>
<dbReference type="GO" id="GO:0003723">
    <property type="term" value="F:RNA binding"/>
    <property type="evidence" value="ECO:0007669"/>
    <property type="project" value="UniProtKB-UniRule"/>
</dbReference>
<dbReference type="PANTHER" id="PTHR21245">
    <property type="entry name" value="HETEROGENEOUS NUCLEAR RIBONUCLEOPROTEIN"/>
    <property type="match status" value="1"/>
</dbReference>
<proteinExistence type="predicted"/>
<dbReference type="Gene3D" id="3.30.70.330">
    <property type="match status" value="1"/>
</dbReference>
<feature type="domain" description="RRM" evidence="3">
    <location>
        <begin position="46"/>
        <end position="126"/>
    </location>
</feature>
<dbReference type="SMART" id="SM00360">
    <property type="entry name" value="RRM"/>
    <property type="match status" value="1"/>
</dbReference>
<keyword evidence="4" id="KW-0687">Ribonucleoprotein</keyword>
<keyword evidence="1 2" id="KW-0694">RNA-binding</keyword>
<name>A0A9D4NXA0_DERFA</name>
<dbReference type="AlphaFoldDB" id="A0A9D4NXA0"/>
<dbReference type="GO" id="GO:1990904">
    <property type="term" value="C:ribonucleoprotein complex"/>
    <property type="evidence" value="ECO:0007669"/>
    <property type="project" value="UniProtKB-KW"/>
</dbReference>